<evidence type="ECO:0000256" key="1">
    <source>
        <dbReference type="SAM" id="MobiDB-lite"/>
    </source>
</evidence>
<proteinExistence type="predicted"/>
<feature type="region of interest" description="Disordered" evidence="1">
    <location>
        <begin position="1"/>
        <end position="78"/>
    </location>
</feature>
<organism evidence="2 3">
    <name type="scientific">Pseudonocardia endophytica</name>
    <dbReference type="NCBI Taxonomy" id="401976"/>
    <lineage>
        <taxon>Bacteria</taxon>
        <taxon>Bacillati</taxon>
        <taxon>Actinomycetota</taxon>
        <taxon>Actinomycetes</taxon>
        <taxon>Pseudonocardiales</taxon>
        <taxon>Pseudonocardiaceae</taxon>
        <taxon>Pseudonocardia</taxon>
    </lineage>
</organism>
<dbReference type="Pfam" id="PF13374">
    <property type="entry name" value="TPR_10"/>
    <property type="match status" value="1"/>
</dbReference>
<reference evidence="2 3" key="1">
    <citation type="submission" date="2019-03" db="EMBL/GenBank/DDBJ databases">
        <title>Sequencing the genomes of 1000 actinobacteria strains.</title>
        <authorList>
            <person name="Klenk H.-P."/>
        </authorList>
    </citation>
    <scope>NUCLEOTIDE SEQUENCE [LARGE SCALE GENOMIC DNA]</scope>
    <source>
        <strain evidence="2 3">DSM 44969</strain>
    </source>
</reference>
<feature type="compositionally biased region" description="Basic and acidic residues" evidence="1">
    <location>
        <begin position="18"/>
        <end position="34"/>
    </location>
</feature>
<accession>A0A4R1HWI6</accession>
<dbReference type="PANTHER" id="PTHR46082">
    <property type="entry name" value="ATP/GTP-BINDING PROTEIN-RELATED"/>
    <property type="match status" value="1"/>
</dbReference>
<dbReference type="AlphaFoldDB" id="A0A4R1HWI6"/>
<sequence length="158" mass="17728">MTWTTDDTGAEAGPSEAVDERAVPRPRRAPEETRAGPPVDAGARGADLHERGEYRRARTVHENLLDSRRRRHGHDHPDTLAAATGLAMDLLRLDENEAARALVEDTLARQRHVLGDDHPDTLVSTISLAIVLRRLGDHRRARRIGRWVDDQRHARSPQ</sequence>
<keyword evidence="3" id="KW-1185">Reference proteome</keyword>
<feature type="compositionally biased region" description="Basic and acidic residues" evidence="1">
    <location>
        <begin position="46"/>
        <end position="67"/>
    </location>
</feature>
<name>A0A4R1HWI6_PSEEN</name>
<evidence type="ECO:0000313" key="3">
    <source>
        <dbReference type="Proteomes" id="UP000295560"/>
    </source>
</evidence>
<gene>
    <name evidence="2" type="ORF">EV378_1646</name>
</gene>
<evidence type="ECO:0000313" key="2">
    <source>
        <dbReference type="EMBL" id="TCK25821.1"/>
    </source>
</evidence>
<dbReference type="SUPFAM" id="SSF48452">
    <property type="entry name" value="TPR-like"/>
    <property type="match status" value="1"/>
</dbReference>
<protein>
    <submittedName>
        <fullName evidence="2">Tetratricopeptide repeat protein</fullName>
    </submittedName>
</protein>
<dbReference type="EMBL" id="SMFZ01000001">
    <property type="protein sequence ID" value="TCK25821.1"/>
    <property type="molecule type" value="Genomic_DNA"/>
</dbReference>
<comment type="caution">
    <text evidence="2">The sequence shown here is derived from an EMBL/GenBank/DDBJ whole genome shotgun (WGS) entry which is preliminary data.</text>
</comment>
<dbReference type="Proteomes" id="UP000295560">
    <property type="component" value="Unassembled WGS sequence"/>
</dbReference>
<dbReference type="RefSeq" id="WP_165922191.1">
    <property type="nucleotide sequence ID" value="NZ_SMFZ01000001.1"/>
</dbReference>
<dbReference type="InterPro" id="IPR011990">
    <property type="entry name" value="TPR-like_helical_dom_sf"/>
</dbReference>
<dbReference type="Gene3D" id="1.25.40.10">
    <property type="entry name" value="Tetratricopeptide repeat domain"/>
    <property type="match status" value="1"/>
</dbReference>
<dbReference type="InterPro" id="IPR053137">
    <property type="entry name" value="NLR-like"/>
</dbReference>
<dbReference type="PANTHER" id="PTHR46082:SF6">
    <property type="entry name" value="AAA+ ATPASE DOMAIN-CONTAINING PROTEIN-RELATED"/>
    <property type="match status" value="1"/>
</dbReference>
<dbReference type="Pfam" id="PF13424">
    <property type="entry name" value="TPR_12"/>
    <property type="match status" value="1"/>
</dbReference>